<evidence type="ECO:0000256" key="6">
    <source>
        <dbReference type="ARBA" id="ARBA00050776"/>
    </source>
</evidence>
<reference evidence="10" key="1">
    <citation type="submission" date="2020-02" db="EMBL/GenBank/DDBJ databases">
        <authorList>
            <person name="Meier V. D."/>
        </authorList>
    </citation>
    <scope>NUCLEOTIDE SEQUENCE</scope>
    <source>
        <strain evidence="10">AVDCRST_MAG49</strain>
    </source>
</reference>
<name>A0A6J4UQJ5_9BACT</name>
<accession>A0A6J4UQJ5</accession>
<proteinExistence type="inferred from homology"/>
<evidence type="ECO:0000259" key="9">
    <source>
        <dbReference type="Pfam" id="PF00266"/>
    </source>
</evidence>
<dbReference type="GO" id="GO:0031071">
    <property type="term" value="F:cysteine desulfurase activity"/>
    <property type="evidence" value="ECO:0007669"/>
    <property type="project" value="UniProtKB-UniRule"/>
</dbReference>
<dbReference type="PROSITE" id="PS00595">
    <property type="entry name" value="AA_TRANSFER_CLASS_5"/>
    <property type="match status" value="1"/>
</dbReference>
<feature type="domain" description="Aminotransferase class V" evidence="9">
    <location>
        <begin position="41"/>
        <end position="411"/>
    </location>
</feature>
<evidence type="ECO:0000256" key="5">
    <source>
        <dbReference type="ARBA" id="ARBA00022898"/>
    </source>
</evidence>
<comment type="catalytic activity">
    <reaction evidence="6 8">
        <text>(sulfur carrier)-H + L-cysteine = (sulfur carrier)-SH + L-alanine</text>
        <dbReference type="Rhea" id="RHEA:43892"/>
        <dbReference type="Rhea" id="RHEA-COMP:14737"/>
        <dbReference type="Rhea" id="RHEA-COMP:14739"/>
        <dbReference type="ChEBI" id="CHEBI:29917"/>
        <dbReference type="ChEBI" id="CHEBI:35235"/>
        <dbReference type="ChEBI" id="CHEBI:57972"/>
        <dbReference type="ChEBI" id="CHEBI:64428"/>
        <dbReference type="EC" id="2.8.1.7"/>
    </reaction>
</comment>
<dbReference type="CDD" id="cd06453">
    <property type="entry name" value="SufS_like"/>
    <property type="match status" value="1"/>
</dbReference>
<dbReference type="PANTHER" id="PTHR43586">
    <property type="entry name" value="CYSTEINE DESULFURASE"/>
    <property type="match status" value="1"/>
</dbReference>
<dbReference type="EMBL" id="CADCWG010000149">
    <property type="protein sequence ID" value="CAA9557077.1"/>
    <property type="molecule type" value="Genomic_DNA"/>
</dbReference>
<evidence type="ECO:0000256" key="2">
    <source>
        <dbReference type="ARBA" id="ARBA00010447"/>
    </source>
</evidence>
<organism evidence="10">
    <name type="scientific">uncultured Thermomicrobiales bacterium</name>
    <dbReference type="NCBI Taxonomy" id="1645740"/>
    <lineage>
        <taxon>Bacteria</taxon>
        <taxon>Pseudomonadati</taxon>
        <taxon>Thermomicrobiota</taxon>
        <taxon>Thermomicrobia</taxon>
        <taxon>Thermomicrobiales</taxon>
        <taxon>environmental samples</taxon>
    </lineage>
</organism>
<evidence type="ECO:0000256" key="7">
    <source>
        <dbReference type="RuleBase" id="RU004504"/>
    </source>
</evidence>
<comment type="function">
    <text evidence="8">Catalyzes the removal of elemental sulfur and selenium atoms from L-cysteine, L-cystine, L-selenocysteine, and L-selenocystine to produce L-alanine.</text>
</comment>
<dbReference type="InterPro" id="IPR015422">
    <property type="entry name" value="PyrdxlP-dep_Trfase_small"/>
</dbReference>
<evidence type="ECO:0000256" key="1">
    <source>
        <dbReference type="ARBA" id="ARBA00001933"/>
    </source>
</evidence>
<dbReference type="InterPro" id="IPR020578">
    <property type="entry name" value="Aminotrans_V_PyrdxlP_BS"/>
</dbReference>
<evidence type="ECO:0000256" key="4">
    <source>
        <dbReference type="ARBA" id="ARBA00022679"/>
    </source>
</evidence>
<evidence type="ECO:0000313" key="10">
    <source>
        <dbReference type="EMBL" id="CAA9557077.1"/>
    </source>
</evidence>
<dbReference type="InterPro" id="IPR015421">
    <property type="entry name" value="PyrdxlP-dep_Trfase_major"/>
</dbReference>
<dbReference type="NCBIfam" id="TIGR01979">
    <property type="entry name" value="sufS"/>
    <property type="match status" value="1"/>
</dbReference>
<dbReference type="Gene3D" id="3.40.640.10">
    <property type="entry name" value="Type I PLP-dependent aspartate aminotransferase-like (Major domain)"/>
    <property type="match status" value="1"/>
</dbReference>
<protein>
    <recommendedName>
        <fullName evidence="3 8">Cysteine desulfurase</fullName>
        <ecNumber evidence="3 8">2.8.1.7</ecNumber>
    </recommendedName>
</protein>
<dbReference type="InterPro" id="IPR015424">
    <property type="entry name" value="PyrdxlP-dep_Trfase"/>
</dbReference>
<evidence type="ECO:0000256" key="8">
    <source>
        <dbReference type="RuleBase" id="RU004506"/>
    </source>
</evidence>
<dbReference type="Pfam" id="PF00266">
    <property type="entry name" value="Aminotran_5"/>
    <property type="match status" value="1"/>
</dbReference>
<dbReference type="EC" id="2.8.1.7" evidence="3 8"/>
<gene>
    <name evidence="10" type="ORF">AVDCRST_MAG49-2185</name>
</gene>
<keyword evidence="5 8" id="KW-0663">Pyridoxal phosphate</keyword>
<dbReference type="AlphaFoldDB" id="A0A6J4UQJ5"/>
<dbReference type="GO" id="GO:0030170">
    <property type="term" value="F:pyridoxal phosphate binding"/>
    <property type="evidence" value="ECO:0007669"/>
    <property type="project" value="UniProtKB-UniRule"/>
</dbReference>
<sequence length="425" mass="45250">METRTTGLATRGIDPLDGAAVRADFPLLAAPPEPGTARVAFLDSAASSQKPAAVIEAMDAFYRRDNANIHRGVYKLSERATAAYEAARHTVADFIGAASARECIFVRNTTEAINLVAQTWGRRELRAGDLAVLTVMEHHSNLVPWQLVAAETGAELAFVRMTPDGRLDLDHLDTLLARGPKLVAFSHVSNALGTIHPAEEITRRAKAAGAAVLIDAAQSVPHVPVNVAALGCDFLALSGHKMLGPLGSGVLWGRFDLLDGLPPFMGGGSMIRRVELSGSTWADVPARFEAGTPAVADAVGLGAAVEYLSALGMDRVRTHERELLAYAVGALAEVPGLRTFGPTDLDQRSGVISFELGDIHPHDVAAILDEEGVAVRAGHHCCQPLMRELGVVATSRASFYVYNDREDVDRLVAALHRANRVFAIG</sequence>
<evidence type="ECO:0000256" key="3">
    <source>
        <dbReference type="ARBA" id="ARBA00012239"/>
    </source>
</evidence>
<dbReference type="GO" id="GO:0006534">
    <property type="term" value="P:cysteine metabolic process"/>
    <property type="evidence" value="ECO:0007669"/>
    <property type="project" value="UniProtKB-UniRule"/>
</dbReference>
<dbReference type="PANTHER" id="PTHR43586:SF8">
    <property type="entry name" value="CYSTEINE DESULFURASE 1, CHLOROPLASTIC"/>
    <property type="match status" value="1"/>
</dbReference>
<comment type="similarity">
    <text evidence="2 8">Belongs to the class-V pyridoxal-phosphate-dependent aminotransferase family. Csd subfamily.</text>
</comment>
<dbReference type="InterPro" id="IPR000192">
    <property type="entry name" value="Aminotrans_V_dom"/>
</dbReference>
<comment type="cofactor">
    <cofactor evidence="1 7">
        <name>pyridoxal 5'-phosphate</name>
        <dbReference type="ChEBI" id="CHEBI:597326"/>
    </cofactor>
</comment>
<keyword evidence="4 8" id="KW-0808">Transferase</keyword>
<dbReference type="InterPro" id="IPR010970">
    <property type="entry name" value="Cys_dSase_SufS"/>
</dbReference>
<dbReference type="SUPFAM" id="SSF53383">
    <property type="entry name" value="PLP-dependent transferases"/>
    <property type="match status" value="1"/>
</dbReference>
<dbReference type="Gene3D" id="3.90.1150.10">
    <property type="entry name" value="Aspartate Aminotransferase, domain 1"/>
    <property type="match status" value="1"/>
</dbReference>